<dbReference type="InterPro" id="IPR013986">
    <property type="entry name" value="DExx_box_DNA_helicase_dom_sf"/>
</dbReference>
<evidence type="ECO:0000256" key="6">
    <source>
        <dbReference type="ARBA" id="ARBA00022840"/>
    </source>
</evidence>
<dbReference type="CDD" id="cd17932">
    <property type="entry name" value="DEXQc_UvrD"/>
    <property type="match status" value="1"/>
</dbReference>
<dbReference type="GO" id="GO:0009314">
    <property type="term" value="P:response to radiation"/>
    <property type="evidence" value="ECO:0007669"/>
    <property type="project" value="UniProtKB-ARBA"/>
</dbReference>
<evidence type="ECO:0000313" key="12">
    <source>
        <dbReference type="EMBL" id="URG48796.1"/>
    </source>
</evidence>
<comment type="similarity">
    <text evidence="1 11">Belongs to the helicase family. UvrD subfamily.</text>
</comment>
<dbReference type="NCBIfam" id="TIGR01074">
    <property type="entry name" value="rep"/>
    <property type="match status" value="1"/>
</dbReference>
<evidence type="ECO:0000256" key="4">
    <source>
        <dbReference type="ARBA" id="ARBA00022801"/>
    </source>
</evidence>
<comment type="function">
    <text evidence="11">Rep helicase is a single-stranded DNA-dependent ATPase involved in DNA replication; it can initiate unwinding at a nick in the DNA. It binds to the single-stranded DNA and acts in a progressive fashion along the DNA in the 3' to 5' direction.</text>
</comment>
<evidence type="ECO:0000256" key="8">
    <source>
        <dbReference type="ARBA" id="ARBA00023235"/>
    </source>
</evidence>
<keyword evidence="7 11" id="KW-0238">DNA-binding</keyword>
<dbReference type="GO" id="GO:0043138">
    <property type="term" value="F:3'-5' DNA helicase activity"/>
    <property type="evidence" value="ECO:0007669"/>
    <property type="project" value="UniProtKB-UniRule"/>
</dbReference>
<evidence type="ECO:0000256" key="3">
    <source>
        <dbReference type="ARBA" id="ARBA00022741"/>
    </source>
</evidence>
<keyword evidence="13" id="KW-1185">Reference proteome</keyword>
<dbReference type="PROSITE" id="PS51217">
    <property type="entry name" value="UVRD_HELICASE_CTER"/>
    <property type="match status" value="1"/>
</dbReference>
<dbReference type="GO" id="GO:0006260">
    <property type="term" value="P:DNA replication"/>
    <property type="evidence" value="ECO:0007669"/>
    <property type="project" value="UniProtKB-UniRule"/>
</dbReference>
<comment type="subunit">
    <text evidence="11">Homodimer.</text>
</comment>
<keyword evidence="5 11" id="KW-0347">Helicase</keyword>
<dbReference type="InterPro" id="IPR027417">
    <property type="entry name" value="P-loop_NTPase"/>
</dbReference>
<dbReference type="Pfam" id="PF00580">
    <property type="entry name" value="UvrD-helicase"/>
    <property type="match status" value="1"/>
</dbReference>
<dbReference type="Gene3D" id="1.10.486.10">
    <property type="entry name" value="PCRA, domain 4"/>
    <property type="match status" value="1"/>
</dbReference>
<dbReference type="Gene3D" id="1.10.10.160">
    <property type="match status" value="1"/>
</dbReference>
<name>A0A9Q2ERU3_9GAMM</name>
<gene>
    <name evidence="11 12" type="primary">rep</name>
    <name evidence="12" type="ORF">IG609_019005</name>
</gene>
<dbReference type="PANTHER" id="PTHR11070:SF64">
    <property type="entry name" value="ATP-DEPENDENT DNA HELICASE REP"/>
    <property type="match status" value="1"/>
</dbReference>
<feature type="binding site" evidence="11">
    <location>
        <position position="278"/>
    </location>
    <ligand>
        <name>ATP</name>
        <dbReference type="ChEBI" id="CHEBI:30616"/>
    </ligand>
</feature>
<evidence type="ECO:0000256" key="5">
    <source>
        <dbReference type="ARBA" id="ARBA00022806"/>
    </source>
</evidence>
<dbReference type="Gene3D" id="3.40.50.300">
    <property type="entry name" value="P-loop containing nucleotide triphosphate hydrolases"/>
    <property type="match status" value="2"/>
</dbReference>
<dbReference type="FunFam" id="1.10.486.10:FF:000002">
    <property type="entry name" value="ATP-dependent DNA helicase Rep"/>
    <property type="match status" value="1"/>
</dbReference>
<dbReference type="SUPFAM" id="SSF52540">
    <property type="entry name" value="P-loop containing nucleoside triphosphate hydrolases"/>
    <property type="match status" value="1"/>
</dbReference>
<dbReference type="GO" id="GO:0005829">
    <property type="term" value="C:cytosol"/>
    <property type="evidence" value="ECO:0007669"/>
    <property type="project" value="TreeGrafter"/>
</dbReference>
<dbReference type="GO" id="GO:0000725">
    <property type="term" value="P:recombinational repair"/>
    <property type="evidence" value="ECO:0007669"/>
    <property type="project" value="TreeGrafter"/>
</dbReference>
<dbReference type="PROSITE" id="PS51198">
    <property type="entry name" value="UVRD_HELICASE_ATP_BIND"/>
    <property type="match status" value="1"/>
</dbReference>
<keyword evidence="3 11" id="KW-0547">Nucleotide-binding</keyword>
<proteinExistence type="inferred from homology"/>
<dbReference type="InterPro" id="IPR005752">
    <property type="entry name" value="Helicase_Rep"/>
</dbReference>
<comment type="catalytic activity">
    <reaction evidence="10 11">
        <text>ATP + H2O = ADP + phosphate + H(+)</text>
        <dbReference type="Rhea" id="RHEA:13065"/>
        <dbReference type="ChEBI" id="CHEBI:15377"/>
        <dbReference type="ChEBI" id="CHEBI:15378"/>
        <dbReference type="ChEBI" id="CHEBI:30616"/>
        <dbReference type="ChEBI" id="CHEBI:43474"/>
        <dbReference type="ChEBI" id="CHEBI:456216"/>
        <dbReference type="EC" id="5.6.2.4"/>
    </reaction>
</comment>
<dbReference type="CDD" id="cd18807">
    <property type="entry name" value="SF1_C_UvrD"/>
    <property type="match status" value="1"/>
</dbReference>
<comment type="catalytic activity">
    <reaction evidence="9 11">
        <text>Couples ATP hydrolysis with the unwinding of duplex DNA by translocating in the 3'-5' direction.</text>
        <dbReference type="EC" id="5.6.2.4"/>
    </reaction>
</comment>
<dbReference type="EC" id="5.6.2.4" evidence="11"/>
<evidence type="ECO:0000256" key="10">
    <source>
        <dbReference type="ARBA" id="ARBA00048988"/>
    </source>
</evidence>
<evidence type="ECO:0000256" key="9">
    <source>
        <dbReference type="ARBA" id="ARBA00034617"/>
    </source>
</evidence>
<evidence type="ECO:0000256" key="7">
    <source>
        <dbReference type="ARBA" id="ARBA00023125"/>
    </source>
</evidence>
<evidence type="ECO:0000256" key="1">
    <source>
        <dbReference type="ARBA" id="ARBA00009922"/>
    </source>
</evidence>
<evidence type="ECO:0000313" key="13">
    <source>
        <dbReference type="Proteomes" id="UP000806577"/>
    </source>
</evidence>
<dbReference type="InterPro" id="IPR000212">
    <property type="entry name" value="DNA_helicase_UvrD/REP"/>
</dbReference>
<protein>
    <recommendedName>
        <fullName evidence="11">ATP-dependent DNA helicase Rep</fullName>
        <ecNumber evidence="11">5.6.2.4</ecNumber>
    </recommendedName>
    <alternativeName>
        <fullName evidence="11">DNA 3'-5' helicase Rep</fullName>
    </alternativeName>
</protein>
<dbReference type="FunFam" id="1.10.10.160:FF:000001">
    <property type="entry name" value="ATP-dependent DNA helicase"/>
    <property type="match status" value="1"/>
</dbReference>
<dbReference type="EMBL" id="CP065177">
    <property type="protein sequence ID" value="URG48796.1"/>
    <property type="molecule type" value="Genomic_DNA"/>
</dbReference>
<accession>A0A9Q2ERU3</accession>
<organism evidence="12 13">
    <name type="scientific">Pectobacterium quasiaquaticum</name>
    <dbReference type="NCBI Taxonomy" id="2774015"/>
    <lineage>
        <taxon>Bacteria</taxon>
        <taxon>Pseudomonadati</taxon>
        <taxon>Pseudomonadota</taxon>
        <taxon>Gammaproteobacteria</taxon>
        <taxon>Enterobacterales</taxon>
        <taxon>Pectobacteriaceae</taxon>
        <taxon>Pectobacterium</taxon>
    </lineage>
</organism>
<keyword evidence="6 11" id="KW-0067">ATP-binding</keyword>
<reference evidence="12 13" key="1">
    <citation type="journal article" date="2021" name="Int. J. Syst. Evol. Microbiol.">
        <title>&lt;i&gt;Pectobacterium quasiaquaticum&lt;/i&gt; sp. nov., isolated from waterways.</title>
        <authorList>
            <person name="Ben Moussa H."/>
            <person name="Pedron J."/>
            <person name="Bertrand C."/>
            <person name="Hecquet A."/>
            <person name="Barny M.A."/>
        </authorList>
    </citation>
    <scope>NUCLEOTIDE SEQUENCE [LARGE SCALE GENOMIC DNA]</scope>
    <source>
        <strain evidence="12 13">A477-S1-J17</strain>
    </source>
</reference>
<dbReference type="GO" id="GO:0016787">
    <property type="term" value="F:hydrolase activity"/>
    <property type="evidence" value="ECO:0007669"/>
    <property type="project" value="UniProtKB-UniRule"/>
</dbReference>
<dbReference type="RefSeq" id="WP_193399253.1">
    <property type="nucleotide sequence ID" value="NZ_CP065177.1"/>
</dbReference>
<dbReference type="Pfam" id="PF13361">
    <property type="entry name" value="UvrD_C"/>
    <property type="match status" value="1"/>
</dbReference>
<evidence type="ECO:0000256" key="2">
    <source>
        <dbReference type="ARBA" id="ARBA00022705"/>
    </source>
</evidence>
<dbReference type="Proteomes" id="UP000806577">
    <property type="component" value="Chromosome"/>
</dbReference>
<dbReference type="NCBIfam" id="NF008172">
    <property type="entry name" value="PRK10919.1"/>
    <property type="match status" value="1"/>
</dbReference>
<sequence length="673" mass="77209">MRLNPSQQHAVEFVTGPCLVLAGAGSGKTRVITNKIAHLIRQCGYQAKHIAAVTFTNKAAREMKERVAQTLGRKETRGLMIATFHTLGLEIIKREYVALGMKSNFSLFDDQDQMALLKELTEQWLENDKVLLQQLISTISNWKNDLIDPAGAAATARSERDKLFVHCYSLYHDHLRACNVLDFDDLILLPTLLLKQNAEVRERWQNRLRYLLVDEYQDTNTSQYELIKLLVGTRARFTVVGDDDQSIYSWRGARPQNLVLLQQDFPALDVIKLEQNYRSSGRILKAANILIANNPHVFEKRLFSELGYGDELKVITANNEDHEAERVVGELIAHHFIKKTQYGDYAILYRGNHQSRLFEKMLMQNRIPYRISGGTSFFSRPEIKDLLAYLRVLTNPDDDSAFLRIVNTPKREIGPATMKKLGEWAGQRNKGLFSASFDLGLSQTLTGRGLESLQRFTQWLAEIARLAEREPVAAVRDLIHGLDYESWLYETSPSPKAAEMRMKNVNQLFSWMTEMLEGSDLDEPMTLTQVVTRFTLRDMMERGESEEELDQVQLMTLHASKGLEFPYVFLVGMEEGLLPHQSSIDEDNVDEERRLAYVGITRAQRELFFTLCKERRQYGELVRPEPSRFLLELPQDDVVWETERKVVSAQERMQKGQTNVANIRAMLAKAKGE</sequence>
<dbReference type="InterPro" id="IPR014016">
    <property type="entry name" value="UvrD-like_ATP-bd"/>
</dbReference>
<keyword evidence="2 11" id="KW-0235">DNA replication</keyword>
<evidence type="ECO:0000256" key="11">
    <source>
        <dbReference type="HAMAP-Rule" id="MF_01920"/>
    </source>
</evidence>
<dbReference type="HAMAP" id="MF_01920">
    <property type="entry name" value="Helicase_Rep"/>
    <property type="match status" value="1"/>
</dbReference>
<dbReference type="GO" id="GO:0005524">
    <property type="term" value="F:ATP binding"/>
    <property type="evidence" value="ECO:0007669"/>
    <property type="project" value="UniProtKB-UniRule"/>
</dbReference>
<keyword evidence="4 11" id="KW-0378">Hydrolase</keyword>
<dbReference type="InterPro" id="IPR014017">
    <property type="entry name" value="DNA_helicase_UvrD-like_C"/>
</dbReference>
<dbReference type="KEGG" id="pqu:IG609_019005"/>
<dbReference type="AlphaFoldDB" id="A0A9Q2ERU3"/>
<dbReference type="PANTHER" id="PTHR11070">
    <property type="entry name" value="UVRD / RECB / PCRA DNA HELICASE FAMILY MEMBER"/>
    <property type="match status" value="1"/>
</dbReference>
<dbReference type="GO" id="GO:0003697">
    <property type="term" value="F:single-stranded DNA binding"/>
    <property type="evidence" value="ECO:0007669"/>
    <property type="project" value="UniProtKB-UniRule"/>
</dbReference>
<keyword evidence="8 11" id="KW-0413">Isomerase</keyword>
<dbReference type="GO" id="GO:0032991">
    <property type="term" value="C:protein-containing complex"/>
    <property type="evidence" value="ECO:0007669"/>
    <property type="project" value="UniProtKB-ARBA"/>
</dbReference>